<proteinExistence type="predicted"/>
<dbReference type="AlphaFoldDB" id="A0A1I1Q3N7"/>
<name>A0A1I1Q3N7_9GAMM</name>
<keyword evidence="2" id="KW-1185">Reference proteome</keyword>
<dbReference type="RefSeq" id="WP_091988091.1">
    <property type="nucleotide sequence ID" value="NZ_FOLO01000038.1"/>
</dbReference>
<gene>
    <name evidence="1" type="ORF">SAMN02745724_03723</name>
</gene>
<accession>A0A1I1Q3N7</accession>
<evidence type="ECO:0000313" key="1">
    <source>
        <dbReference type="EMBL" id="SFD16659.1"/>
    </source>
</evidence>
<dbReference type="OrthoDB" id="6286316at2"/>
<evidence type="ECO:0000313" key="2">
    <source>
        <dbReference type="Proteomes" id="UP000198862"/>
    </source>
</evidence>
<dbReference type="Proteomes" id="UP000198862">
    <property type="component" value="Unassembled WGS sequence"/>
</dbReference>
<organism evidence="1 2">
    <name type="scientific">Pseudoalteromonas denitrificans DSM 6059</name>
    <dbReference type="NCBI Taxonomy" id="1123010"/>
    <lineage>
        <taxon>Bacteria</taxon>
        <taxon>Pseudomonadati</taxon>
        <taxon>Pseudomonadota</taxon>
        <taxon>Gammaproteobacteria</taxon>
        <taxon>Alteromonadales</taxon>
        <taxon>Pseudoalteromonadaceae</taxon>
        <taxon>Pseudoalteromonas</taxon>
    </lineage>
</organism>
<reference evidence="1 2" key="1">
    <citation type="submission" date="2016-10" db="EMBL/GenBank/DDBJ databases">
        <authorList>
            <person name="de Groot N.N."/>
        </authorList>
    </citation>
    <scope>NUCLEOTIDE SEQUENCE [LARGE SCALE GENOMIC DNA]</scope>
    <source>
        <strain evidence="1 2">DSM 6059</strain>
    </source>
</reference>
<protein>
    <recommendedName>
        <fullName evidence="3">Tail fiber protein</fullName>
    </recommendedName>
</protein>
<evidence type="ECO:0008006" key="3">
    <source>
        <dbReference type="Google" id="ProtNLM"/>
    </source>
</evidence>
<dbReference type="STRING" id="1123010.SAMN02745724_03723"/>
<sequence>MSTISNLTQIMVDKMALEMQGQTPLSPEEQLLVAKALDTMKNNTTFETALVAVAEEHLNTATAILKSAETAIDAAKLDIAAKATALNMIEGISTISGNTATIVGEISSTVNTIKTASVIKSIQRGEQSLTPNAETNVSVTSVNPTKSVLNVSCKSGYAGYNAGNHMALGSTNVGGKITSATNLYFKNSTGPWTNYKDNAVVYWELIEYV</sequence>
<dbReference type="EMBL" id="FOLO01000038">
    <property type="protein sequence ID" value="SFD16659.1"/>
    <property type="molecule type" value="Genomic_DNA"/>
</dbReference>